<dbReference type="HOGENOM" id="CLU_270188_0_0_1"/>
<feature type="compositionally biased region" description="Low complexity" evidence="1">
    <location>
        <begin position="507"/>
        <end position="518"/>
    </location>
</feature>
<organism evidence="2 3">
    <name type="scientific">Candida maltosa (strain Xu316)</name>
    <name type="common">Yeast</name>
    <dbReference type="NCBI Taxonomy" id="1245528"/>
    <lineage>
        <taxon>Eukaryota</taxon>
        <taxon>Fungi</taxon>
        <taxon>Dikarya</taxon>
        <taxon>Ascomycota</taxon>
        <taxon>Saccharomycotina</taxon>
        <taxon>Pichiomycetes</taxon>
        <taxon>Debaryomycetaceae</taxon>
        <taxon>Candida/Lodderomyces clade</taxon>
        <taxon>Candida</taxon>
    </lineage>
</organism>
<evidence type="ECO:0000313" key="3">
    <source>
        <dbReference type="Proteomes" id="UP000011777"/>
    </source>
</evidence>
<feature type="region of interest" description="Disordered" evidence="1">
    <location>
        <begin position="498"/>
        <end position="525"/>
    </location>
</feature>
<dbReference type="AlphaFoldDB" id="M3J276"/>
<gene>
    <name evidence="2" type="ORF">G210_3802</name>
</gene>
<evidence type="ECO:0000256" key="1">
    <source>
        <dbReference type="SAM" id="MobiDB-lite"/>
    </source>
</evidence>
<reference evidence="2 3" key="1">
    <citation type="submission" date="2013-02" db="EMBL/GenBank/DDBJ databases">
        <title>Genome sequence of Candida maltosa Xu316, a potential industrial strain for xylitol and ethanol production.</title>
        <authorList>
            <person name="Yu J."/>
            <person name="Wang Q."/>
            <person name="Geng X."/>
            <person name="Bao W."/>
            <person name="He P."/>
            <person name="Cai J."/>
        </authorList>
    </citation>
    <scope>NUCLEOTIDE SEQUENCE [LARGE SCALE GENOMIC DNA]</scope>
    <source>
        <strain evidence="3">Xu316</strain>
    </source>
</reference>
<dbReference type="EMBL" id="AOGT01002230">
    <property type="protein sequence ID" value="EMG45973.1"/>
    <property type="molecule type" value="Genomic_DNA"/>
</dbReference>
<accession>M3J276</accession>
<sequence length="1207" mass="130160">NDPQGTDTVIIYEPYVSSETFVSEYGSLITGTHMESSSVEIFEFISMESSNSDSLWLSLAAGSIGVSSPESTASVSASIEDSILGSSWLEITDAWSITVEPTSTKYSSSNDDYLSVVSSVVSSDEPSSLQESSADWSSSSKNVYASETTDDWSTIPTDEIDGDSSDFTTIESATSVDETNDPLLSTLPLESSSAAIGESIYSCDLSSHDYYVSSESVEDYSTITDVSSSDLWSSSATSETEESPEYSSTEEATSSEFSEVSDLVSSSVTTPAWSSDYVEMPSASEEDSSSIIDETSSSVVLSSFSTIRYWNSSIPVWSSPSSVDPVEYVSTTDESSITGSPLSFSETTDPPSISVIGSWSSESSDFSSTEESASETGEVSSLVASSTDNSADVSISTDELTDGYESSYSSLSSSIRFLSETDIHSILSQIETIEHIETSYQSQETLDTISTVSMMIFTSDILSNSQSDELSCTIKSTENWSEAEFTDTFDFVGGTRVPRGGGAPWRTESSTITSSEQSLESDDHLSQSATLSEYIEETSFDFDSDNESELMPSSEDSELVYPSESISETTFDSLIDVSDLVLSTFSTNLEHLFLPSESLMVQSNSSAETTSFIDSDEIASSTESYEFTTTSETGEYSTIAPVEESGVIASDPVFTSLTLHNATIESSDIRSTVSVQVVEEITSVYSMNMTTTTSVYITSELISASPLPTSMIEDFETSNSSDEQSVSSLTKFPESMDDYSSIYSDHSSTNFTLSVESIPSSEIALSSNVYNNSTAEEVETITSASTSTDTERYHPIYTLSEEEQESTTFSYPLSIAGPPTINPSPSSNMNETIPHNTGTSHIASSSDTLDEYLTGTWLEQSQSTDWESDVLMTESTDGLSVSKSISSSEGTDVSSEQDIYFTSSGSHDVYHTDDDEHSTTISETQYSHEETYIELSFVTDVSTTVSQSTISADYSSSENIPMISNAPDLSENSDNWLTRFPNITTTNEFASSVLGFEPVPSTTPLFPLQPNSDLEMSSRAHQSYSNKTVSAVNFNSAESDTTFANSLLSTGVVDAISSNVINLATPKSEYNDTVIAMTISESSNSFDTLSSIHEPDVSNILKPFVSMSTTTDFPKHGSNIGNEYTIINDVIQIKSKTLSSDNITQTGKSDITATVIPDLQGTTLTYEVYNNLNTSISPVSTIYIGSGFTIKQSLSMMSLIFSVLIFL</sequence>
<dbReference type="Proteomes" id="UP000011777">
    <property type="component" value="Unassembled WGS sequence"/>
</dbReference>
<feature type="region of interest" description="Disordered" evidence="1">
    <location>
        <begin position="231"/>
        <end position="263"/>
    </location>
</feature>
<evidence type="ECO:0000313" key="2">
    <source>
        <dbReference type="EMBL" id="EMG45973.1"/>
    </source>
</evidence>
<keyword evidence="3" id="KW-1185">Reference proteome</keyword>
<feature type="non-terminal residue" evidence="2">
    <location>
        <position position="1"/>
    </location>
</feature>
<proteinExistence type="predicted"/>
<comment type="caution">
    <text evidence="2">The sequence shown here is derived from an EMBL/GenBank/DDBJ whole genome shotgun (WGS) entry which is preliminary data.</text>
</comment>
<feature type="compositionally biased region" description="Low complexity" evidence="1">
    <location>
        <begin position="245"/>
        <end position="261"/>
    </location>
</feature>
<protein>
    <submittedName>
        <fullName evidence="2">Dumpy</fullName>
    </submittedName>
</protein>
<feature type="compositionally biased region" description="Low complexity" evidence="1">
    <location>
        <begin position="364"/>
        <end position="381"/>
    </location>
</feature>
<feature type="region of interest" description="Disordered" evidence="1">
    <location>
        <begin position="364"/>
        <end position="385"/>
    </location>
</feature>
<name>M3J276_CANMX</name>
<dbReference type="STRING" id="1245528.M3J276"/>